<dbReference type="Pfam" id="PF20700">
    <property type="entry name" value="Mutator"/>
    <property type="match status" value="1"/>
</dbReference>
<dbReference type="Proteomes" id="UP001159363">
    <property type="component" value="Chromosome 3"/>
</dbReference>
<feature type="domain" description="Mutator-like transposase" evidence="2">
    <location>
        <begin position="313"/>
        <end position="374"/>
    </location>
</feature>
<name>A0ABQ9HXI6_9NEOP</name>
<organism evidence="3 4">
    <name type="scientific">Dryococelus australis</name>
    <dbReference type="NCBI Taxonomy" id="614101"/>
    <lineage>
        <taxon>Eukaryota</taxon>
        <taxon>Metazoa</taxon>
        <taxon>Ecdysozoa</taxon>
        <taxon>Arthropoda</taxon>
        <taxon>Hexapoda</taxon>
        <taxon>Insecta</taxon>
        <taxon>Pterygota</taxon>
        <taxon>Neoptera</taxon>
        <taxon>Polyneoptera</taxon>
        <taxon>Phasmatodea</taxon>
        <taxon>Verophasmatodea</taxon>
        <taxon>Anareolatae</taxon>
        <taxon>Phasmatidae</taxon>
        <taxon>Eurycanthinae</taxon>
        <taxon>Dryococelus</taxon>
    </lineage>
</organism>
<dbReference type="InterPro" id="IPR049012">
    <property type="entry name" value="Mutator_transp_dom"/>
</dbReference>
<evidence type="ECO:0008006" key="5">
    <source>
        <dbReference type="Google" id="ProtNLM"/>
    </source>
</evidence>
<proteinExistence type="predicted"/>
<gene>
    <name evidence="3" type="ORF">PR048_008587</name>
</gene>
<dbReference type="PANTHER" id="PTHR46609">
    <property type="entry name" value="EXONUCLEASE, PHAGE-TYPE/RECB, C-TERMINAL DOMAIN-CONTAINING PROTEIN"/>
    <property type="match status" value="1"/>
</dbReference>
<dbReference type="EMBL" id="JARBHB010000003">
    <property type="protein sequence ID" value="KAJ8889093.1"/>
    <property type="molecule type" value="Genomic_DNA"/>
</dbReference>
<comment type="caution">
    <text evidence="3">The sequence shown here is derived from an EMBL/GenBank/DDBJ whole genome shotgun (WGS) entry which is preliminary data.</text>
</comment>
<dbReference type="InterPro" id="IPR011335">
    <property type="entry name" value="Restrct_endonuc-II-like"/>
</dbReference>
<sequence length="982" mass="110064">MPCCTAQKDCQKILVHPLKSSAHLAGGRMGCNASQVSCQSFPQPSSDGTVSGSTCVGGGVDTGNSPSHRTVCNQITWSPRPVRDIGEDCGVLRRFGEDCEGLVRIAEKDSIITNHQQSSTILSSHQQSSPFLSTWMISSTCWMLCGVTAVASRLLRIASGTSYAIALLAFHSHDSQLQLTGKRVVGLEEGKDKLTGLSHTIPCLPALTIASNRGQGPVCSEGLGNIISCVPSPQRVCKMFRKSSRISPLIVSQNMLNAGCIVRVNSSLLIGALHNLLQNSGISALAFCKASSYFWEQGTSSLCGRTARQNVLAKTHVYYKNCDNNMPSTVMEQDFIVEGFRSSEQMHGMRYKHFVEDGNSSVYARLLQNVPYAADKNFVVDARKLLKSSIPHLTAAARGAIRHCGCAGKKVSDLVRDLENGPYHVFGQHERRRSYFCNKEEEEKAKYNAGKRINFTQKDAFQRRCYVAGLQFQKRHSWELSPFKRLPGRSPGQTQKKIMNKKIECQNARKRRRLSYDVADTPAKRCKVSAPPDTDYGPEAEQPEDQLELTRKCKEFVITLQVSVDERDKIANETSVRKDPTSCANLVKRLLYIPNFSIAAMEYGRRCEYIAMKQFERQTGLTVTRYGLFISLHHGFLGASSDGLITQEDQIIEVKCVPSASTVGLKETAKQKKWGTLNITERNVHYVIAMSDRNEPLHIDKVHRDEELWEKEKLCKLERFYINYSLLLTVREAYILVTITFVTCNNFAFVNRYKKVIKRISNVGCIFNSNIWPLYRKLESQSATPRKKGLKKCSLYSEQPIAELADRARKLGEEEAAGASQREPILHVVPRIALVHHNYSLQDLYNGVGLKSPGQEVTKIRRLFFYMEIPILSYCLRRKVHPSVEEARVDSGRPPAGRSISSCDSLYQHDSLASKTSRPLAHRERLGQDWTQLRPAATTAGLEGRLRQMWHDLPQVNIRRLYAFMANHIAVCLYAMGGPTSY</sequence>
<dbReference type="InterPro" id="IPR051703">
    <property type="entry name" value="NF-kappa-B_Signaling_Reg"/>
</dbReference>
<evidence type="ECO:0000259" key="1">
    <source>
        <dbReference type="Pfam" id="PF09588"/>
    </source>
</evidence>
<protein>
    <recommendedName>
        <fullName evidence="5">YqaJ viral recombinase domain-containing protein</fullName>
    </recommendedName>
</protein>
<dbReference type="SUPFAM" id="SSF52980">
    <property type="entry name" value="Restriction endonuclease-like"/>
    <property type="match status" value="1"/>
</dbReference>
<dbReference type="Pfam" id="PF09588">
    <property type="entry name" value="YqaJ"/>
    <property type="match status" value="1"/>
</dbReference>
<evidence type="ECO:0000313" key="3">
    <source>
        <dbReference type="EMBL" id="KAJ8889093.1"/>
    </source>
</evidence>
<dbReference type="Gene3D" id="3.90.320.10">
    <property type="match status" value="1"/>
</dbReference>
<keyword evidence="4" id="KW-1185">Reference proteome</keyword>
<dbReference type="InterPro" id="IPR011604">
    <property type="entry name" value="PDDEXK-like_dom_sf"/>
</dbReference>
<evidence type="ECO:0000259" key="2">
    <source>
        <dbReference type="Pfam" id="PF20700"/>
    </source>
</evidence>
<dbReference type="InterPro" id="IPR019080">
    <property type="entry name" value="YqaJ_viral_recombinase"/>
</dbReference>
<evidence type="ECO:0000313" key="4">
    <source>
        <dbReference type="Proteomes" id="UP001159363"/>
    </source>
</evidence>
<feature type="domain" description="YqaJ viral recombinase" evidence="1">
    <location>
        <begin position="594"/>
        <end position="664"/>
    </location>
</feature>
<accession>A0ABQ9HXI6</accession>
<reference evidence="3 4" key="1">
    <citation type="submission" date="2023-02" db="EMBL/GenBank/DDBJ databases">
        <title>LHISI_Scaffold_Assembly.</title>
        <authorList>
            <person name="Stuart O.P."/>
            <person name="Cleave R."/>
            <person name="Magrath M.J.L."/>
            <person name="Mikheyev A.S."/>
        </authorList>
    </citation>
    <scope>NUCLEOTIDE SEQUENCE [LARGE SCALE GENOMIC DNA]</scope>
    <source>
        <strain evidence="3">Daus_M_001</strain>
        <tissue evidence="3">Leg muscle</tissue>
    </source>
</reference>
<dbReference type="PANTHER" id="PTHR46609:SF8">
    <property type="entry name" value="YQAJ VIRAL RECOMBINASE DOMAIN-CONTAINING PROTEIN"/>
    <property type="match status" value="1"/>
</dbReference>